<gene>
    <name evidence="3" type="ORF">G8382_000376</name>
</gene>
<reference evidence="3" key="1">
    <citation type="journal article" date="2018" name="Genome Biol.">
        <title>SKESA: strategic k-mer extension for scrupulous assemblies.</title>
        <authorList>
            <person name="Souvorov A."/>
            <person name="Agarwala R."/>
            <person name="Lipman D.J."/>
        </authorList>
    </citation>
    <scope>NUCLEOTIDE SEQUENCE</scope>
    <source>
        <strain evidence="3">MA.BM_SE06/8</strain>
    </source>
</reference>
<keyword evidence="3" id="KW-0540">Nuclease</keyword>
<reference evidence="3" key="2">
    <citation type="submission" date="2020-02" db="EMBL/GenBank/DDBJ databases">
        <authorList>
            <consortium name="NCBI Pathogen Detection Project"/>
        </authorList>
    </citation>
    <scope>NUCLEOTIDE SEQUENCE</scope>
    <source>
        <strain evidence="3">MA.BM_SE06/8</strain>
    </source>
</reference>
<keyword evidence="3" id="KW-0255">Endonuclease</keyword>
<dbReference type="AlphaFoldDB" id="A0A763VLY1"/>
<dbReference type="GO" id="GO:0004519">
    <property type="term" value="F:endonuclease activity"/>
    <property type="evidence" value="ECO:0007669"/>
    <property type="project" value="UniProtKB-KW"/>
</dbReference>
<dbReference type="GO" id="GO:0009307">
    <property type="term" value="P:DNA restriction-modification system"/>
    <property type="evidence" value="ECO:0007669"/>
    <property type="project" value="UniProtKB-KW"/>
</dbReference>
<sequence>MLLSDLFYVKNGIITSGLNIKNFPSLNSIPFLRPASTQERTIAGWIDKNDVGEKNIYPAGTLFVSTNGEGSHSYSYVSSFEFSCNSDVSVLIPKKDMSVPEKIFYARCITMNRYLFSYGRKPKGSRLKSIDFPTILPEWLDSFSLDKNNILLRLNELVVDDGFKGFCDRKETFSLVPLSDVFDVNYGVNLELNRLEKDPYGVNFVSRTSKNNGVSAKVKIIDGIEPLPSGVLTVAGGGSVLETFVQDSQFYSGRDLYWLNPKVNLTMDEKLYYCSCIRKNRNRYSYGRQANRTLKSLLVPSVSSIPEWVYGAMSRVIDKL</sequence>
<comment type="caution">
    <text evidence="3">The sequence shown here is derived from an EMBL/GenBank/DDBJ whole genome shotgun (WGS) entry which is preliminary data.</text>
</comment>
<dbReference type="GO" id="GO:0003677">
    <property type="term" value="F:DNA binding"/>
    <property type="evidence" value="ECO:0007669"/>
    <property type="project" value="UniProtKB-KW"/>
</dbReference>
<dbReference type="SUPFAM" id="SSF116734">
    <property type="entry name" value="DNA methylase specificity domain"/>
    <property type="match status" value="2"/>
</dbReference>
<evidence type="ECO:0000256" key="2">
    <source>
        <dbReference type="ARBA" id="ARBA00023125"/>
    </source>
</evidence>
<name>A0A763VLY1_SALER</name>
<dbReference type="EMBL" id="DAAYKZ010000001">
    <property type="protein sequence ID" value="HAG4650567.1"/>
    <property type="molecule type" value="Genomic_DNA"/>
</dbReference>
<keyword evidence="2" id="KW-0238">DNA-binding</keyword>
<dbReference type="InterPro" id="IPR044946">
    <property type="entry name" value="Restrct_endonuc_typeI_TRD_sf"/>
</dbReference>
<keyword evidence="1" id="KW-0680">Restriction system</keyword>
<accession>A0A763VLY1</accession>
<protein>
    <submittedName>
        <fullName evidence="3">Restriction endonuclease</fullName>
    </submittedName>
</protein>
<evidence type="ECO:0000313" key="3">
    <source>
        <dbReference type="EMBL" id="HAG4650567.1"/>
    </source>
</evidence>
<evidence type="ECO:0000256" key="1">
    <source>
        <dbReference type="ARBA" id="ARBA00022747"/>
    </source>
</evidence>
<dbReference type="Gene3D" id="3.90.220.20">
    <property type="entry name" value="DNA methylase specificity domains"/>
    <property type="match status" value="1"/>
</dbReference>
<proteinExistence type="predicted"/>
<organism evidence="3">
    <name type="scientific">Salmonella enterica</name>
    <name type="common">Salmonella choleraesuis</name>
    <dbReference type="NCBI Taxonomy" id="28901"/>
    <lineage>
        <taxon>Bacteria</taxon>
        <taxon>Pseudomonadati</taxon>
        <taxon>Pseudomonadota</taxon>
        <taxon>Gammaproteobacteria</taxon>
        <taxon>Enterobacterales</taxon>
        <taxon>Enterobacteriaceae</taxon>
        <taxon>Salmonella</taxon>
    </lineage>
</organism>
<keyword evidence="3" id="KW-0378">Hydrolase</keyword>